<evidence type="ECO:0000259" key="1">
    <source>
        <dbReference type="PROSITE" id="PS50006"/>
    </source>
</evidence>
<protein>
    <recommendedName>
        <fullName evidence="1">FHA domain-containing protein</fullName>
    </recommendedName>
</protein>
<dbReference type="EMBL" id="AZDV01000023">
    <property type="protein sequence ID" value="KRK95036.1"/>
    <property type="molecule type" value="Genomic_DNA"/>
</dbReference>
<feature type="domain" description="FHA" evidence="1">
    <location>
        <begin position="202"/>
        <end position="263"/>
    </location>
</feature>
<dbReference type="AlphaFoldDB" id="A0A0R1LGR9"/>
<dbReference type="PROSITE" id="PS50006">
    <property type="entry name" value="FHA_DOMAIN"/>
    <property type="match status" value="1"/>
</dbReference>
<evidence type="ECO:0000313" key="2">
    <source>
        <dbReference type="EMBL" id="KRK95036.1"/>
    </source>
</evidence>
<name>A0A0R1LGR9_9LACO</name>
<organism evidence="2 3">
    <name type="scientific">Levilactobacillus acidifarinae DSM 19394 = JCM 15949</name>
    <dbReference type="NCBI Taxonomy" id="1423715"/>
    <lineage>
        <taxon>Bacteria</taxon>
        <taxon>Bacillati</taxon>
        <taxon>Bacillota</taxon>
        <taxon>Bacilli</taxon>
        <taxon>Lactobacillales</taxon>
        <taxon>Lactobacillaceae</taxon>
        <taxon>Levilactobacillus</taxon>
    </lineage>
</organism>
<comment type="caution">
    <text evidence="2">The sequence shown here is derived from an EMBL/GenBank/DDBJ whole genome shotgun (WGS) entry which is preliminary data.</text>
</comment>
<keyword evidence="3" id="KW-1185">Reference proteome</keyword>
<dbReference type="PATRIC" id="fig|1423715.3.peg.2297"/>
<sequence length="277" mass="30098">MGALAVTAGVLGLALGNGQAAQASVLPGTAKSDYLRNTTGYVRLKKTMDVGISQKSGKTSKPLIKKKGSLLAVAGVGGSQTDKDKKGNIVIRAAFTSGAVHYQRLKQLTYHGMISVPFTKKNFKNVKLKAPVRTLLFQKGTGFKTNDMGLTTPAAFYLTLDNYLQAYSGNAMAKFAPNGGEWRMTANSVWKPTSAAKVSKVTVKGRTTTVDYRTPVQGLPNKKVAKHHYRLTIKDLNQKRSQSFFPVDDTYDSQGTWQNYKVNGKAYFVGNMENGLD</sequence>
<proteinExistence type="predicted"/>
<accession>A0A0R1LGR9</accession>
<evidence type="ECO:0000313" key="3">
    <source>
        <dbReference type="Proteomes" id="UP000051955"/>
    </source>
</evidence>
<dbReference type="InterPro" id="IPR000253">
    <property type="entry name" value="FHA_dom"/>
</dbReference>
<gene>
    <name evidence="2" type="ORF">FD25_GL002222</name>
</gene>
<dbReference type="Proteomes" id="UP000051955">
    <property type="component" value="Unassembled WGS sequence"/>
</dbReference>
<reference evidence="2 3" key="1">
    <citation type="journal article" date="2015" name="Genome Announc.">
        <title>Expanding the biotechnology potential of lactobacilli through comparative genomics of 213 strains and associated genera.</title>
        <authorList>
            <person name="Sun Z."/>
            <person name="Harris H.M."/>
            <person name="McCann A."/>
            <person name="Guo C."/>
            <person name="Argimon S."/>
            <person name="Zhang W."/>
            <person name="Yang X."/>
            <person name="Jeffery I.B."/>
            <person name="Cooney J.C."/>
            <person name="Kagawa T.F."/>
            <person name="Liu W."/>
            <person name="Song Y."/>
            <person name="Salvetti E."/>
            <person name="Wrobel A."/>
            <person name="Rasinkangas P."/>
            <person name="Parkhill J."/>
            <person name="Rea M.C."/>
            <person name="O'Sullivan O."/>
            <person name="Ritari J."/>
            <person name="Douillard F.P."/>
            <person name="Paul Ross R."/>
            <person name="Yang R."/>
            <person name="Briner A.E."/>
            <person name="Felis G.E."/>
            <person name="de Vos W.M."/>
            <person name="Barrangou R."/>
            <person name="Klaenhammer T.R."/>
            <person name="Caufield P.W."/>
            <person name="Cui Y."/>
            <person name="Zhang H."/>
            <person name="O'Toole P.W."/>
        </authorList>
    </citation>
    <scope>NUCLEOTIDE SEQUENCE [LARGE SCALE GENOMIC DNA]</scope>
    <source>
        <strain evidence="2 3">DSM 19394</strain>
    </source>
</reference>